<dbReference type="InterPro" id="IPR011009">
    <property type="entry name" value="Kinase-like_dom_sf"/>
</dbReference>
<dbReference type="AlphaFoldDB" id="A0A852YUH4"/>
<reference evidence="3 4" key="1">
    <citation type="submission" date="2020-07" db="EMBL/GenBank/DDBJ databases">
        <title>Genomic Encyclopedia of Type Strains, Phase III (KMG-III): the genomes of soil and plant-associated and newly described type strains.</title>
        <authorList>
            <person name="Whitman W."/>
        </authorList>
    </citation>
    <scope>NUCLEOTIDE SEQUENCE [LARGE SCALE GENOMIC DNA]</scope>
    <source>
        <strain evidence="3 4">CECT 8576</strain>
    </source>
</reference>
<dbReference type="InterPro" id="IPR013568">
    <property type="entry name" value="SEFIR_dom"/>
</dbReference>
<proteinExistence type="predicted"/>
<comment type="caution">
    <text evidence="3">The sequence shown here is derived from an EMBL/GenBank/DDBJ whole genome shotgun (WGS) entry which is preliminary data.</text>
</comment>
<dbReference type="InterPro" id="IPR000719">
    <property type="entry name" value="Prot_kinase_dom"/>
</dbReference>
<protein>
    <recommendedName>
        <fullName evidence="2">Protein kinase domain-containing protein</fullName>
    </recommendedName>
</protein>
<organism evidence="3 4">
    <name type="scientific">Actinopolyspora biskrensis</name>
    <dbReference type="NCBI Taxonomy" id="1470178"/>
    <lineage>
        <taxon>Bacteria</taxon>
        <taxon>Bacillati</taxon>
        <taxon>Actinomycetota</taxon>
        <taxon>Actinomycetes</taxon>
        <taxon>Actinopolysporales</taxon>
        <taxon>Actinopolysporaceae</taxon>
        <taxon>Actinopolyspora</taxon>
    </lineage>
</organism>
<sequence length="465" mass="51094">MLNPGETTRSPQVYVFHANDTAEHFDTVHQFATMLRMRAGIAAELEEWSPPQRTDQVVAELQRFAEADFVLVVASPEMKRLMDTLHQGESRRTIGASLARNNLAEDLPGALRQMLPVVLPGATPADIPRMLFSYSADCYEIDEIETDDDDVQKLLHALYDRPLHAKPPLGPPHPVAAEPRPAGSTPADPSAEVLLRPGATVVLGGRTYLVHDGVETPSGEGGPEVFRQAPALLIGEPNERVWLRQVERKSRCTGESFATLAGEHDLLAEIGQEQETVPRPLALLDEGRTRTLVLAWPRRDAPPEHFETLADYVPHPAELDPIVVRRTLEALAGLAAPLESLHDRGRSHRELAPRGIVRIDEENLALRDLGAAARPAVPGERATYRASEQTHRGRCQIGPWTDAFQLAAVAYHQISGHRPGDERPVPVRQACPLVPETARASIDAALDPDPFRRPTVTDLAAAFRK</sequence>
<evidence type="ECO:0000256" key="1">
    <source>
        <dbReference type="SAM" id="MobiDB-lite"/>
    </source>
</evidence>
<dbReference type="RefSeq" id="WP_179533795.1">
    <property type="nucleotide sequence ID" value="NZ_JACBYW010000001.1"/>
</dbReference>
<dbReference type="PROSITE" id="PS50011">
    <property type="entry name" value="PROTEIN_KINASE_DOM"/>
    <property type="match status" value="1"/>
</dbReference>
<dbReference type="Pfam" id="PF08357">
    <property type="entry name" value="SEFIR"/>
    <property type="match status" value="1"/>
</dbReference>
<dbReference type="EMBL" id="JACBYW010000001">
    <property type="protein sequence ID" value="NYH77219.1"/>
    <property type="molecule type" value="Genomic_DNA"/>
</dbReference>
<evidence type="ECO:0000313" key="3">
    <source>
        <dbReference type="EMBL" id="NYH77219.1"/>
    </source>
</evidence>
<feature type="region of interest" description="Disordered" evidence="1">
    <location>
        <begin position="165"/>
        <end position="191"/>
    </location>
</feature>
<dbReference type="SUPFAM" id="SSF56112">
    <property type="entry name" value="Protein kinase-like (PK-like)"/>
    <property type="match status" value="1"/>
</dbReference>
<dbReference type="Proteomes" id="UP000548304">
    <property type="component" value="Unassembled WGS sequence"/>
</dbReference>
<dbReference type="GO" id="GO:0005524">
    <property type="term" value="F:ATP binding"/>
    <property type="evidence" value="ECO:0007669"/>
    <property type="project" value="InterPro"/>
</dbReference>
<dbReference type="GO" id="GO:0004672">
    <property type="term" value="F:protein kinase activity"/>
    <property type="evidence" value="ECO:0007669"/>
    <property type="project" value="InterPro"/>
</dbReference>
<feature type="domain" description="Protein kinase" evidence="2">
    <location>
        <begin position="212"/>
        <end position="465"/>
    </location>
</feature>
<accession>A0A852YUH4</accession>
<keyword evidence="4" id="KW-1185">Reference proteome</keyword>
<evidence type="ECO:0000313" key="4">
    <source>
        <dbReference type="Proteomes" id="UP000548304"/>
    </source>
</evidence>
<dbReference type="Gene3D" id="1.10.510.10">
    <property type="entry name" value="Transferase(Phosphotransferase) domain 1"/>
    <property type="match status" value="1"/>
</dbReference>
<gene>
    <name evidence="3" type="ORF">FHR84_000533</name>
</gene>
<evidence type="ECO:0000259" key="2">
    <source>
        <dbReference type="PROSITE" id="PS50011"/>
    </source>
</evidence>
<name>A0A852YUH4_9ACTN</name>